<keyword evidence="2" id="KW-1185">Reference proteome</keyword>
<evidence type="ECO:0000313" key="2">
    <source>
        <dbReference type="Proteomes" id="UP001253848"/>
    </source>
</evidence>
<evidence type="ECO:0000313" key="1">
    <source>
        <dbReference type="EMBL" id="MDT0684861.1"/>
    </source>
</evidence>
<gene>
    <name evidence="1" type="ORF">RM541_00675</name>
</gene>
<accession>A0ABU3DMF5</accession>
<protein>
    <submittedName>
        <fullName evidence="1">Uncharacterized protein</fullName>
    </submittedName>
</protein>
<comment type="caution">
    <text evidence="1">The sequence shown here is derived from an EMBL/GenBank/DDBJ whole genome shotgun (WGS) entry which is preliminary data.</text>
</comment>
<sequence length="282" mass="31976">MKIAILSIALFLTVTTVKSQNLNEYKYVIVPESFEFSDAPNEYQLNALTKFLFEKYNFNAFMKSEQKPSDLKANGCLGLYANVEEDSGLFVTKLVVLLENCDGEVIFRSEEGTSREKEFKAAHHEALREAFKSLEELKYQYSERDAETAGKDAITAVAAVQGEVVTEIPEKNSQIAIDGEQEDEEIEEEVTGNEITEENGDYYVLDNAVYFLEESNSGFSFFQKGMAEPFASLIKSEGQDSFIYSSITKQGLAYFDTEGNLVVEYFDKNRNEMIKTVYRIQD</sequence>
<dbReference type="EMBL" id="JAVRHN010000001">
    <property type="protein sequence ID" value="MDT0684861.1"/>
    <property type="molecule type" value="Genomic_DNA"/>
</dbReference>
<dbReference type="Proteomes" id="UP001253848">
    <property type="component" value="Unassembled WGS sequence"/>
</dbReference>
<organism evidence="1 2">
    <name type="scientific">Autumnicola psychrophila</name>
    <dbReference type="NCBI Taxonomy" id="3075592"/>
    <lineage>
        <taxon>Bacteria</taxon>
        <taxon>Pseudomonadati</taxon>
        <taxon>Bacteroidota</taxon>
        <taxon>Flavobacteriia</taxon>
        <taxon>Flavobacteriales</taxon>
        <taxon>Flavobacteriaceae</taxon>
        <taxon>Autumnicola</taxon>
    </lineage>
</organism>
<name>A0ABU3DMF5_9FLAO</name>
<proteinExistence type="predicted"/>
<dbReference type="RefSeq" id="WP_311498310.1">
    <property type="nucleotide sequence ID" value="NZ_JAVRHN010000001.1"/>
</dbReference>
<reference evidence="1 2" key="1">
    <citation type="submission" date="2023-09" db="EMBL/GenBank/DDBJ databases">
        <authorList>
            <person name="Rey-Velasco X."/>
        </authorList>
    </citation>
    <scope>NUCLEOTIDE SEQUENCE [LARGE SCALE GENOMIC DNA]</scope>
    <source>
        <strain evidence="1 2">F225</strain>
    </source>
</reference>